<dbReference type="GO" id="GO:0090313">
    <property type="term" value="P:regulation of protein targeting to membrane"/>
    <property type="evidence" value="ECO:0007669"/>
    <property type="project" value="TreeGrafter"/>
</dbReference>
<dbReference type="InterPro" id="IPR007844">
    <property type="entry name" value="AsmA"/>
</dbReference>
<sequence length="712" mass="79760">MRLAAKVIATLGILVLLILTILIALLHTRHAAPVLSQLVASLSPYTLSSEQVDYDIRRPWHLTLQAPTLSLDDNKLLHSDNIELWLSPATTLHNAFRRLNNPKLPFHWAFDSLLIDGINTDTQYETNLAALSQLPAMSSQRLALKNFSYHNNNLRLEHAQIEVDHWHSPALVAHTQSKAEHNLASWGHFSGNFRLAAPSAQWQQYPITQLLLDGEKESGEKEKSRWTLYGYSFNWQGANIGGQAELTTSDSTHQLHLHQLSINQLRFNSAQRSQELVSQWQTLLPANTTLSIGRLDINNGHIELADLAFNQLNLSLLNWDSQHNVWQQSHSQLSLSADSILWRDSLWQQPLLDLSFTPKQIELVGLSSELWQGYVRAKGTLTPDTLALGQLTLNNLKVFLPANWRQQAQTWLQPLKQISVEKLDIGYVQLTAAEAAFPFHISGWHLDGQDLTLKQADQWGLWHGKLTTNAGFASFNTVELIEPFVRMTSKQGHWQLNQLTLPFSHGLVEGQADIDLASAAKPWQLALSVDSAPADILAKWLTLPLPLSGSIDSQISASGLAANPLSLAYSLSGQLEAQFRDLNLNLSGRQLAQQLSQWPTSHKLETDPVTMQTVTHANQVEEKQPTKLATSLSPLTITSERGHITLSPLQLENEEFKATLKGSWDLAAPKQQRLQLEILQPCRWIRVWQSTPNEMDDHQQTTSSSPCEGNNI</sequence>
<evidence type="ECO:0000313" key="2">
    <source>
        <dbReference type="EMBL" id="OAN19205.1"/>
    </source>
</evidence>
<name>A0A178KQI2_9GAMM</name>
<keyword evidence="3" id="KW-1185">Reference proteome</keyword>
<dbReference type="GO" id="GO:0005886">
    <property type="term" value="C:plasma membrane"/>
    <property type="evidence" value="ECO:0007669"/>
    <property type="project" value="TreeGrafter"/>
</dbReference>
<proteinExistence type="predicted"/>
<dbReference type="AlphaFoldDB" id="A0A178KQI2"/>
<dbReference type="PANTHER" id="PTHR30441:SF8">
    <property type="entry name" value="DUF748 DOMAIN-CONTAINING PROTEIN"/>
    <property type="match status" value="1"/>
</dbReference>
<reference evidence="2 3" key="1">
    <citation type="submission" date="2016-03" db="EMBL/GenBank/DDBJ databases">
        <title>Photobacterium proteolyticum sp. nov. a protease producing bacterium isolated from ocean sediments of Laizhou Bay.</title>
        <authorList>
            <person name="Li Y."/>
        </authorList>
    </citation>
    <scope>NUCLEOTIDE SEQUENCE [LARGE SCALE GENOMIC DNA]</scope>
    <source>
        <strain evidence="2 3">R-40508</strain>
    </source>
</reference>
<dbReference type="STRING" id="858640.A3K86_00800"/>
<accession>A0A178KQI2</accession>
<feature type="domain" description="AsmA" evidence="1">
    <location>
        <begin position="227"/>
        <end position="598"/>
    </location>
</feature>
<dbReference type="InterPro" id="IPR052894">
    <property type="entry name" value="AsmA-related"/>
</dbReference>
<dbReference type="Pfam" id="PF05170">
    <property type="entry name" value="AsmA"/>
    <property type="match status" value="1"/>
</dbReference>
<protein>
    <recommendedName>
        <fullName evidence="1">AsmA domain-containing protein</fullName>
    </recommendedName>
</protein>
<evidence type="ECO:0000313" key="3">
    <source>
        <dbReference type="Proteomes" id="UP000078503"/>
    </source>
</evidence>
<organism evidence="2 3">
    <name type="scientific">Photobacterium jeanii</name>
    <dbReference type="NCBI Taxonomy" id="858640"/>
    <lineage>
        <taxon>Bacteria</taxon>
        <taxon>Pseudomonadati</taxon>
        <taxon>Pseudomonadota</taxon>
        <taxon>Gammaproteobacteria</taxon>
        <taxon>Vibrionales</taxon>
        <taxon>Vibrionaceae</taxon>
        <taxon>Photobacterium</taxon>
    </lineage>
</organism>
<gene>
    <name evidence="2" type="ORF">A3K86_00800</name>
</gene>
<evidence type="ECO:0000259" key="1">
    <source>
        <dbReference type="Pfam" id="PF05170"/>
    </source>
</evidence>
<dbReference type="Proteomes" id="UP000078503">
    <property type="component" value="Unassembled WGS sequence"/>
</dbReference>
<dbReference type="PANTHER" id="PTHR30441">
    <property type="entry name" value="DUF748 DOMAIN-CONTAINING PROTEIN"/>
    <property type="match status" value="1"/>
</dbReference>
<dbReference type="RefSeq" id="WP_068326221.1">
    <property type="nucleotide sequence ID" value="NZ_LVHF01000010.1"/>
</dbReference>
<dbReference type="OrthoDB" id="5912765at2"/>
<comment type="caution">
    <text evidence="2">The sequence shown here is derived from an EMBL/GenBank/DDBJ whole genome shotgun (WGS) entry which is preliminary data.</text>
</comment>
<dbReference type="EMBL" id="LVHF01000010">
    <property type="protein sequence ID" value="OAN19205.1"/>
    <property type="molecule type" value="Genomic_DNA"/>
</dbReference>